<accession>A0ABM8QTK7</accession>
<protein>
    <recommendedName>
        <fullName evidence="4">Phage baseplate assembly protein V</fullName>
    </recommendedName>
</protein>
<evidence type="ECO:0000313" key="3">
    <source>
        <dbReference type="Proteomes" id="UP000672526"/>
    </source>
</evidence>
<feature type="region of interest" description="Disordered" evidence="1">
    <location>
        <begin position="281"/>
        <end position="302"/>
    </location>
</feature>
<evidence type="ECO:0008006" key="4">
    <source>
        <dbReference type="Google" id="ProtNLM"/>
    </source>
</evidence>
<gene>
    <name evidence="2" type="ORF">R69888_01305</name>
</gene>
<name>A0ABM8QTK7_9BURK</name>
<organism evidence="2 3">
    <name type="scientific">Paraburkholderia haematera</name>
    <dbReference type="NCBI Taxonomy" id="2793077"/>
    <lineage>
        <taxon>Bacteria</taxon>
        <taxon>Pseudomonadati</taxon>
        <taxon>Pseudomonadota</taxon>
        <taxon>Betaproteobacteria</taxon>
        <taxon>Burkholderiales</taxon>
        <taxon>Burkholderiaceae</taxon>
        <taxon>Paraburkholderia</taxon>
    </lineage>
</organism>
<reference evidence="2 3" key="1">
    <citation type="submission" date="2021-02" db="EMBL/GenBank/DDBJ databases">
        <authorList>
            <person name="Vanwijnsberghe S."/>
        </authorList>
    </citation>
    <scope>NUCLEOTIDE SEQUENCE [LARGE SCALE GENOMIC DNA]</scope>
    <source>
        <strain evidence="2 3">LMG 31837</strain>
    </source>
</reference>
<dbReference type="Proteomes" id="UP000672526">
    <property type="component" value="Unassembled WGS sequence"/>
</dbReference>
<evidence type="ECO:0000256" key="1">
    <source>
        <dbReference type="SAM" id="MobiDB-lite"/>
    </source>
</evidence>
<dbReference type="RefSeq" id="WP_211610196.1">
    <property type="nucleotide sequence ID" value="NZ_CAJNBK010000002.1"/>
</dbReference>
<keyword evidence="3" id="KW-1185">Reference proteome</keyword>
<proteinExistence type="predicted"/>
<dbReference type="EMBL" id="CAJNBK010000002">
    <property type="protein sequence ID" value="CAE6714449.1"/>
    <property type="molecule type" value="Genomic_DNA"/>
</dbReference>
<evidence type="ECO:0000313" key="2">
    <source>
        <dbReference type="EMBL" id="CAE6714449.1"/>
    </source>
</evidence>
<comment type="caution">
    <text evidence="2">The sequence shown here is derived from an EMBL/GenBank/DDBJ whole genome shotgun (WGS) entry which is preliminary data.</text>
</comment>
<sequence length="302" mass="31214">MRGPQGQALGIVVAVYPEGNSIDVLIPKTGDRLTNVQCAAHTGSSNTGIMDLPEIGLPVDDSRWDIQLQGSGERYVRAIIWHVDGMPICMGFLLPQLTQMTFERDNFRVHRHASDVYSTINQNGDTEFYHPSGSFVRFAGNPAHEDLTAADVDASWKIANNTGSAPHMHVQVANAGAAVANIDIDPSGNITITHNGNLTVNTQGNAAVTVEGTTTVTSTGAADIKAPTVKIDSPSTTCTGALTVQGALTFEAGMTGTGGSGATVQIDGSISSTGDQVADGISQIGHKHGGVQPGSGVSAGPQ</sequence>